<gene>
    <name evidence="2" type="ORF">RM53_13070</name>
</gene>
<reference evidence="2 3" key="1">
    <citation type="submission" date="2014-12" db="EMBL/GenBank/DDBJ databases">
        <title>Genome sequencing of Brevundimonas nasdae TPW30.</title>
        <authorList>
            <person name="Tan P.W."/>
            <person name="Chan K.-G."/>
        </authorList>
    </citation>
    <scope>NUCLEOTIDE SEQUENCE [LARGE SCALE GENOMIC DNA]</scope>
    <source>
        <strain evidence="2 3">TPW30</strain>
    </source>
</reference>
<protein>
    <recommendedName>
        <fullName evidence="4">DUF1467 domain-containing protein</fullName>
    </recommendedName>
</protein>
<evidence type="ECO:0000313" key="2">
    <source>
        <dbReference type="EMBL" id="KIC56241.1"/>
    </source>
</evidence>
<evidence type="ECO:0000256" key="1">
    <source>
        <dbReference type="SAM" id="Phobius"/>
    </source>
</evidence>
<proteinExistence type="predicted"/>
<feature type="transmembrane region" description="Helical" evidence="1">
    <location>
        <begin position="54"/>
        <end position="77"/>
    </location>
</feature>
<comment type="caution">
    <text evidence="2">The sequence shown here is derived from an EMBL/GenBank/DDBJ whole genome shotgun (WGS) entry which is preliminary data.</text>
</comment>
<evidence type="ECO:0000313" key="3">
    <source>
        <dbReference type="Proteomes" id="UP000031166"/>
    </source>
</evidence>
<organism evidence="2 3">
    <name type="scientific">Brevundimonas nasdae</name>
    <dbReference type="NCBI Taxonomy" id="172043"/>
    <lineage>
        <taxon>Bacteria</taxon>
        <taxon>Pseudomonadati</taxon>
        <taxon>Pseudomonadota</taxon>
        <taxon>Alphaproteobacteria</taxon>
        <taxon>Caulobacterales</taxon>
        <taxon>Caulobacteraceae</taxon>
        <taxon>Brevundimonas</taxon>
    </lineage>
</organism>
<dbReference type="EMBL" id="JWSY01000024">
    <property type="protein sequence ID" value="KIC56241.1"/>
    <property type="molecule type" value="Genomic_DNA"/>
</dbReference>
<keyword evidence="1" id="KW-0812">Transmembrane</keyword>
<keyword evidence="1" id="KW-1133">Transmembrane helix</keyword>
<dbReference type="InterPro" id="IPR009935">
    <property type="entry name" value="DUF1467"/>
</dbReference>
<accession>A0A0B4CPF4</accession>
<dbReference type="STRING" id="172043.RM53_13070"/>
<feature type="transmembrane region" description="Helical" evidence="1">
    <location>
        <begin position="6"/>
        <end position="26"/>
    </location>
</feature>
<dbReference type="Proteomes" id="UP000031166">
    <property type="component" value="Unassembled WGS sequence"/>
</dbReference>
<dbReference type="RefSeq" id="WP_017503976.1">
    <property type="nucleotide sequence ID" value="NZ_JBBCLU010000002.1"/>
</dbReference>
<dbReference type="Pfam" id="PF07330">
    <property type="entry name" value="DUF1467"/>
    <property type="match status" value="1"/>
</dbReference>
<name>A0A0B4CPF4_9CAUL</name>
<evidence type="ECO:0008006" key="4">
    <source>
        <dbReference type="Google" id="ProtNLM"/>
    </source>
</evidence>
<dbReference type="AlphaFoldDB" id="A0A0B4CPF4"/>
<keyword evidence="1" id="KW-0472">Membrane</keyword>
<sequence length="88" mass="9632">MPIGVFTMVGIYIIAWWTVLFAVLPLGTASETHEPPTDGSQWGAPKTPNLKKKFLTTTWVSALVWAFVMVLIFTGWLPLPNFASGPAV</sequence>